<sequence>MVLFVQNLNSELVLLSSFILNFGSAASSLLGHSSLDYYIKLDFTGPNCWGSSIDFGHFDRILPLSIDCEEVNLLLVPAFMNTVAKILRVCCSEAFNCVCLTILRQVLPGLKSIGETEVLYEDDQSHPFDSIIFATGVIRSTKTWLKGDNYLLNDDGIPKPEFPNHLKGEKGFCGTG</sequence>
<dbReference type="Proteomes" id="UP001237642">
    <property type="component" value="Unassembled WGS sequence"/>
</dbReference>
<reference evidence="1" key="1">
    <citation type="submission" date="2023-02" db="EMBL/GenBank/DDBJ databases">
        <title>Genome of toxic invasive species Heracleum sosnowskyi carries increased number of genes despite the absence of recent whole-genome duplications.</title>
        <authorList>
            <person name="Schelkunov M."/>
            <person name="Shtratnikova V."/>
            <person name="Makarenko M."/>
            <person name="Klepikova A."/>
            <person name="Omelchenko D."/>
            <person name="Novikova G."/>
            <person name="Obukhova E."/>
            <person name="Bogdanov V."/>
            <person name="Penin A."/>
            <person name="Logacheva M."/>
        </authorList>
    </citation>
    <scope>NUCLEOTIDE SEQUENCE</scope>
    <source>
        <strain evidence="1">Hsosn_3</strain>
        <tissue evidence="1">Leaf</tissue>
    </source>
</reference>
<organism evidence="1 2">
    <name type="scientific">Heracleum sosnowskyi</name>
    <dbReference type="NCBI Taxonomy" id="360622"/>
    <lineage>
        <taxon>Eukaryota</taxon>
        <taxon>Viridiplantae</taxon>
        <taxon>Streptophyta</taxon>
        <taxon>Embryophyta</taxon>
        <taxon>Tracheophyta</taxon>
        <taxon>Spermatophyta</taxon>
        <taxon>Magnoliopsida</taxon>
        <taxon>eudicotyledons</taxon>
        <taxon>Gunneridae</taxon>
        <taxon>Pentapetalae</taxon>
        <taxon>asterids</taxon>
        <taxon>campanulids</taxon>
        <taxon>Apiales</taxon>
        <taxon>Apiaceae</taxon>
        <taxon>Apioideae</taxon>
        <taxon>apioid superclade</taxon>
        <taxon>Tordylieae</taxon>
        <taxon>Tordyliinae</taxon>
        <taxon>Heracleum</taxon>
    </lineage>
</organism>
<name>A0AAD8MN53_9APIA</name>
<keyword evidence="2" id="KW-1185">Reference proteome</keyword>
<dbReference type="AlphaFoldDB" id="A0AAD8MN53"/>
<protein>
    <submittedName>
        <fullName evidence="1">Uncharacterized protein</fullName>
    </submittedName>
</protein>
<dbReference type="EMBL" id="JAUIZM010000006">
    <property type="protein sequence ID" value="KAK1378932.1"/>
    <property type="molecule type" value="Genomic_DNA"/>
</dbReference>
<gene>
    <name evidence="1" type="ORF">POM88_025676</name>
</gene>
<comment type="caution">
    <text evidence="1">The sequence shown here is derived from an EMBL/GenBank/DDBJ whole genome shotgun (WGS) entry which is preliminary data.</text>
</comment>
<accession>A0AAD8MN53</accession>
<evidence type="ECO:0000313" key="2">
    <source>
        <dbReference type="Proteomes" id="UP001237642"/>
    </source>
</evidence>
<reference evidence="1" key="2">
    <citation type="submission" date="2023-05" db="EMBL/GenBank/DDBJ databases">
        <authorList>
            <person name="Schelkunov M.I."/>
        </authorList>
    </citation>
    <scope>NUCLEOTIDE SEQUENCE</scope>
    <source>
        <strain evidence="1">Hsosn_3</strain>
        <tissue evidence="1">Leaf</tissue>
    </source>
</reference>
<proteinExistence type="predicted"/>
<evidence type="ECO:0000313" key="1">
    <source>
        <dbReference type="EMBL" id="KAK1378932.1"/>
    </source>
</evidence>